<sequence>MYHGWTMSPDLTYIAALTLHLLTQSAVQTQSLDNSCDKNIPSRAMPAVQLFGRAYAVSDIQPTVCGEGEYLDWFTCKPCEDGTFMTQKMAETKKYAFCQKCYQPGMFEIVTEPCTKTRDAKIMCEDGYYRCEVPGKPCQTECRRCDVCGLGINMFKNYEVRECSGDQNTICCHRENMVLVNGECVMKTTVATTTTYTETTSGLSSTTTESGVRSQNSAMGTAAVLHNNSQLHLIGLLFLILFYLFIGIS</sequence>
<proteinExistence type="predicted"/>
<dbReference type="EMBL" id="CAXITT010000256">
    <property type="protein sequence ID" value="CAL1537248.1"/>
    <property type="molecule type" value="Genomic_DNA"/>
</dbReference>
<dbReference type="Proteomes" id="UP001497497">
    <property type="component" value="Unassembled WGS sequence"/>
</dbReference>
<evidence type="ECO:0000313" key="6">
    <source>
        <dbReference type="Proteomes" id="UP001497497"/>
    </source>
</evidence>
<organism evidence="5 6">
    <name type="scientific">Lymnaea stagnalis</name>
    <name type="common">Great pond snail</name>
    <name type="synonym">Helix stagnalis</name>
    <dbReference type="NCBI Taxonomy" id="6523"/>
    <lineage>
        <taxon>Eukaryota</taxon>
        <taxon>Metazoa</taxon>
        <taxon>Spiralia</taxon>
        <taxon>Lophotrochozoa</taxon>
        <taxon>Mollusca</taxon>
        <taxon>Gastropoda</taxon>
        <taxon>Heterobranchia</taxon>
        <taxon>Euthyneura</taxon>
        <taxon>Panpulmonata</taxon>
        <taxon>Hygrophila</taxon>
        <taxon>Lymnaeoidea</taxon>
        <taxon>Lymnaeidae</taxon>
        <taxon>Lymnaea</taxon>
    </lineage>
</organism>
<feature type="repeat" description="TNFR-Cys" evidence="1">
    <location>
        <begin position="123"/>
        <end position="171"/>
    </location>
</feature>
<comment type="caution">
    <text evidence="1">Lacks conserved residue(s) required for the propagation of feature annotation.</text>
</comment>
<keyword evidence="2" id="KW-0812">Transmembrane</keyword>
<feature type="transmembrane region" description="Helical" evidence="2">
    <location>
        <begin position="231"/>
        <end position="248"/>
    </location>
</feature>
<evidence type="ECO:0000256" key="2">
    <source>
        <dbReference type="SAM" id="Phobius"/>
    </source>
</evidence>
<comment type="caution">
    <text evidence="5">The sequence shown here is derived from an EMBL/GenBank/DDBJ whole genome shotgun (WGS) entry which is preliminary data.</text>
</comment>
<keyword evidence="2" id="KW-1133">Transmembrane helix</keyword>
<keyword evidence="2" id="KW-0472">Membrane</keyword>
<evidence type="ECO:0000256" key="3">
    <source>
        <dbReference type="SAM" id="SignalP"/>
    </source>
</evidence>
<evidence type="ECO:0000256" key="1">
    <source>
        <dbReference type="PROSITE-ProRule" id="PRU00206"/>
    </source>
</evidence>
<evidence type="ECO:0000313" key="5">
    <source>
        <dbReference type="EMBL" id="CAL1537248.1"/>
    </source>
</evidence>
<reference evidence="5 6" key="1">
    <citation type="submission" date="2024-04" db="EMBL/GenBank/DDBJ databases">
        <authorList>
            <consortium name="Genoscope - CEA"/>
            <person name="William W."/>
        </authorList>
    </citation>
    <scope>NUCLEOTIDE SEQUENCE [LARGE SCALE GENOMIC DNA]</scope>
</reference>
<name>A0AAV2HYS7_LYMST</name>
<dbReference type="AlphaFoldDB" id="A0AAV2HYS7"/>
<accession>A0AAV2HYS7</accession>
<keyword evidence="6" id="KW-1185">Reference proteome</keyword>
<protein>
    <recommendedName>
        <fullName evidence="4">TNFR-Cys domain-containing protein</fullName>
    </recommendedName>
</protein>
<feature type="signal peptide" evidence="3">
    <location>
        <begin position="1"/>
        <end position="29"/>
    </location>
</feature>
<dbReference type="PROSITE" id="PS50050">
    <property type="entry name" value="TNFR_NGFR_2"/>
    <property type="match status" value="1"/>
</dbReference>
<gene>
    <name evidence="5" type="ORF">GSLYS_00011161001</name>
</gene>
<feature type="chain" id="PRO_5043494854" description="TNFR-Cys domain-containing protein" evidence="3">
    <location>
        <begin position="30"/>
        <end position="249"/>
    </location>
</feature>
<dbReference type="InterPro" id="IPR001368">
    <property type="entry name" value="TNFR/NGFR_Cys_rich_reg"/>
</dbReference>
<keyword evidence="3" id="KW-0732">Signal</keyword>
<evidence type="ECO:0000259" key="4">
    <source>
        <dbReference type="PROSITE" id="PS50050"/>
    </source>
</evidence>
<feature type="domain" description="TNFR-Cys" evidence="4">
    <location>
        <begin position="123"/>
        <end position="171"/>
    </location>
</feature>